<feature type="transmembrane region" description="Helical" evidence="10">
    <location>
        <begin position="120"/>
        <end position="139"/>
    </location>
</feature>
<evidence type="ECO:0000256" key="7">
    <source>
        <dbReference type="ARBA" id="ARBA00022989"/>
    </source>
</evidence>
<dbReference type="AlphaFoldDB" id="A0A8T1FH70"/>
<comment type="subcellular location">
    <subcellularLocation>
        <location evidence="1">Endomembrane system</location>
        <topology evidence="1">Multi-pass membrane protein</topology>
    </subcellularLocation>
</comment>
<feature type="domain" description="ABC transmembrane type-1" evidence="11">
    <location>
        <begin position="120"/>
        <end position="402"/>
    </location>
</feature>
<dbReference type="Gene3D" id="1.20.1560.10">
    <property type="entry name" value="ABC transporter type 1, transmembrane domain"/>
    <property type="match status" value="2"/>
</dbReference>
<feature type="region of interest" description="Disordered" evidence="9">
    <location>
        <begin position="1"/>
        <end position="39"/>
    </location>
</feature>
<dbReference type="InterPro" id="IPR011527">
    <property type="entry name" value="ABC1_TM_dom"/>
</dbReference>
<dbReference type="GO" id="GO:0005524">
    <property type="term" value="F:ATP binding"/>
    <property type="evidence" value="ECO:0007669"/>
    <property type="project" value="UniProtKB-KW"/>
</dbReference>
<dbReference type="PROSITE" id="PS50929">
    <property type="entry name" value="ABC_TM1F"/>
    <property type="match status" value="2"/>
</dbReference>
<feature type="compositionally biased region" description="Polar residues" evidence="9">
    <location>
        <begin position="508"/>
        <end position="526"/>
    </location>
</feature>
<dbReference type="GO" id="GO:0140359">
    <property type="term" value="F:ABC-type transporter activity"/>
    <property type="evidence" value="ECO:0007669"/>
    <property type="project" value="InterPro"/>
</dbReference>
<evidence type="ECO:0000256" key="4">
    <source>
        <dbReference type="ARBA" id="ARBA00022737"/>
    </source>
</evidence>
<dbReference type="InterPro" id="IPR050173">
    <property type="entry name" value="ABC_transporter_C-like"/>
</dbReference>
<dbReference type="PANTHER" id="PTHR24223">
    <property type="entry name" value="ATP-BINDING CASSETTE SUB-FAMILY C"/>
    <property type="match status" value="1"/>
</dbReference>
<feature type="transmembrane region" description="Helical" evidence="10">
    <location>
        <begin position="346"/>
        <end position="367"/>
    </location>
</feature>
<dbReference type="CDD" id="cd18579">
    <property type="entry name" value="ABC_6TM_ABCC_D1"/>
    <property type="match status" value="1"/>
</dbReference>
<evidence type="ECO:0000256" key="9">
    <source>
        <dbReference type="SAM" id="MobiDB-lite"/>
    </source>
</evidence>
<name>A0A8T1FH70_9STRA</name>
<keyword evidence="8 10" id="KW-0472">Membrane</keyword>
<sequence length="839" mass="92810">MAPQSRNIESEPASSFHELRSPRHGASSTTASLKEDKSSPLDSANLLSIATIWWLQPLLVRGYKAPLTEDSVWELPKKDQSRLLQSRFDSSWDQQLQNTKKKRPSVNVALWEATKDKISVAMALYLVSATLTLVQPFLIKAILENLEGEDNIFGISSGYGLAVILGCVAFCGATAINSAQFLTARAGCNARMVVINSVFQKILRLSATARRTMNSGEVVTLAGVDSERVMEAYTIGLWCIISPIILTAVCILIGTQMGVYVGLAVAVMSVAIMYVALMTSKHIGIYRRRISKISANRVKLTNEVLLGIRVIKFYAWEDSINETIRQIREQEVALMRRYNYLRLTNAVLMFLAPTILNMVCFLVYILLDNTLDVATAFVILALTNACKMAFSIFANASVAVSEAITSTGRLSDFLVSGEVEEAQHERNLDHEKAIISFTDADFQWVEDTSTPTLSSITFTLQPGTLTVIVGPIVGDGTLEQLKGDFAFLVTSPRAKPLHDSGGNDGNVAEQQGKMQESAMNSLTAKQGESKEKENSKKLIVEEDRRVGSVRMKTYVNYLAASEWNGYILAATIFILFTIAQVSLFFCDWFLSQWSKGSVNLSQKSSMVVYVGIVVVSLLLTFIRLWMMLYIFQMASAFIVCAAADPYVLILYLPVGYAFMFAITLYQSSARELKRLDSISRSPFLNLVSETISGIETVRSFKMVEQFSSHCEELLNNNAKFFLLFQSASRWFAMRTDWLVSVIIAAVAILAIATKSSLGAAVAGLGLTYAAQLTSSFQRMTTLTTQVENIMTCFERIAHYGSLDEEGFKRTPSNKDALSPAWPKTGNVVFENVSMRTKNL</sequence>
<dbReference type="GO" id="GO:0012505">
    <property type="term" value="C:endomembrane system"/>
    <property type="evidence" value="ECO:0007669"/>
    <property type="project" value="UniProtKB-SubCell"/>
</dbReference>
<dbReference type="Proteomes" id="UP000697107">
    <property type="component" value="Unassembled WGS sequence"/>
</dbReference>
<evidence type="ECO:0000256" key="3">
    <source>
        <dbReference type="ARBA" id="ARBA00022692"/>
    </source>
</evidence>
<evidence type="ECO:0000256" key="2">
    <source>
        <dbReference type="ARBA" id="ARBA00022448"/>
    </source>
</evidence>
<feature type="region of interest" description="Disordered" evidence="9">
    <location>
        <begin position="496"/>
        <end position="537"/>
    </location>
</feature>
<dbReference type="VEuPathDB" id="FungiDB:PC110_g5659"/>
<reference evidence="12" key="1">
    <citation type="submission" date="2018-10" db="EMBL/GenBank/DDBJ databases">
        <title>Effector identification in a new, highly contiguous assembly of the strawberry crown rot pathogen Phytophthora cactorum.</title>
        <authorList>
            <person name="Armitage A.D."/>
            <person name="Nellist C.F."/>
            <person name="Bates H."/>
            <person name="Vickerstaff R.J."/>
            <person name="Harrison R.J."/>
        </authorList>
    </citation>
    <scope>NUCLEOTIDE SEQUENCE</scope>
    <source>
        <strain evidence="12">P415</strain>
    </source>
</reference>
<protein>
    <recommendedName>
        <fullName evidence="11">ABC transmembrane type-1 domain-containing protein</fullName>
    </recommendedName>
</protein>
<feature type="transmembrane region" description="Helical" evidence="10">
    <location>
        <begin position="606"/>
        <end position="626"/>
    </location>
</feature>
<feature type="transmembrane region" description="Helical" evidence="10">
    <location>
        <begin position="159"/>
        <end position="182"/>
    </location>
</feature>
<evidence type="ECO:0000259" key="11">
    <source>
        <dbReference type="PROSITE" id="PS50929"/>
    </source>
</evidence>
<evidence type="ECO:0000256" key="5">
    <source>
        <dbReference type="ARBA" id="ARBA00022741"/>
    </source>
</evidence>
<gene>
    <name evidence="12" type="ORF">PC118_g14006</name>
</gene>
<feature type="domain" description="ABC transmembrane type-1" evidence="11">
    <location>
        <begin position="612"/>
        <end position="788"/>
    </location>
</feature>
<dbReference type="GO" id="GO:0016020">
    <property type="term" value="C:membrane"/>
    <property type="evidence" value="ECO:0007669"/>
    <property type="project" value="InterPro"/>
</dbReference>
<dbReference type="SUPFAM" id="SSF90123">
    <property type="entry name" value="ABC transporter transmembrane region"/>
    <property type="match status" value="2"/>
</dbReference>
<evidence type="ECO:0000256" key="6">
    <source>
        <dbReference type="ARBA" id="ARBA00022840"/>
    </source>
</evidence>
<keyword evidence="7 10" id="KW-1133">Transmembrane helix</keyword>
<feature type="transmembrane region" description="Helical" evidence="10">
    <location>
        <begin position="260"/>
        <end position="279"/>
    </location>
</feature>
<evidence type="ECO:0000313" key="12">
    <source>
        <dbReference type="EMBL" id="KAG2975296.1"/>
    </source>
</evidence>
<feature type="transmembrane region" description="Helical" evidence="10">
    <location>
        <begin position="563"/>
        <end position="585"/>
    </location>
</feature>
<dbReference type="Pfam" id="PF00664">
    <property type="entry name" value="ABC_membrane"/>
    <property type="match status" value="2"/>
</dbReference>
<proteinExistence type="predicted"/>
<dbReference type="InterPro" id="IPR036640">
    <property type="entry name" value="ABC1_TM_sf"/>
</dbReference>
<dbReference type="InterPro" id="IPR044746">
    <property type="entry name" value="ABCC_6TM_D1"/>
</dbReference>
<feature type="transmembrane region" description="Helical" evidence="10">
    <location>
        <begin position="235"/>
        <end position="254"/>
    </location>
</feature>
<keyword evidence="6" id="KW-0067">ATP-binding</keyword>
<evidence type="ECO:0000256" key="1">
    <source>
        <dbReference type="ARBA" id="ARBA00004127"/>
    </source>
</evidence>
<feature type="transmembrane region" description="Helical" evidence="10">
    <location>
        <begin position="646"/>
        <end position="665"/>
    </location>
</feature>
<dbReference type="EMBL" id="RCML01000498">
    <property type="protein sequence ID" value="KAG2975296.1"/>
    <property type="molecule type" value="Genomic_DNA"/>
</dbReference>
<keyword evidence="2" id="KW-0813">Transport</keyword>
<organism evidence="12 13">
    <name type="scientific">Phytophthora cactorum</name>
    <dbReference type="NCBI Taxonomy" id="29920"/>
    <lineage>
        <taxon>Eukaryota</taxon>
        <taxon>Sar</taxon>
        <taxon>Stramenopiles</taxon>
        <taxon>Oomycota</taxon>
        <taxon>Peronosporomycetes</taxon>
        <taxon>Peronosporales</taxon>
        <taxon>Peronosporaceae</taxon>
        <taxon>Phytophthora</taxon>
    </lineage>
</organism>
<evidence type="ECO:0000256" key="8">
    <source>
        <dbReference type="ARBA" id="ARBA00023136"/>
    </source>
</evidence>
<evidence type="ECO:0000313" key="13">
    <source>
        <dbReference type="Proteomes" id="UP000697107"/>
    </source>
</evidence>
<feature type="transmembrane region" description="Helical" evidence="10">
    <location>
        <begin position="737"/>
        <end position="770"/>
    </location>
</feature>
<dbReference type="PANTHER" id="PTHR24223:SF443">
    <property type="entry name" value="MULTIDRUG-RESISTANCE LIKE PROTEIN 1, ISOFORM I"/>
    <property type="match status" value="1"/>
</dbReference>
<keyword evidence="4" id="KW-0677">Repeat</keyword>
<feature type="compositionally biased region" description="Basic and acidic residues" evidence="9">
    <location>
        <begin position="527"/>
        <end position="537"/>
    </location>
</feature>
<keyword evidence="3 10" id="KW-0812">Transmembrane</keyword>
<accession>A0A8T1FH70</accession>
<evidence type="ECO:0000256" key="10">
    <source>
        <dbReference type="SAM" id="Phobius"/>
    </source>
</evidence>
<keyword evidence="5" id="KW-0547">Nucleotide-binding</keyword>
<comment type="caution">
    <text evidence="12">The sequence shown here is derived from an EMBL/GenBank/DDBJ whole genome shotgun (WGS) entry which is preliminary data.</text>
</comment>